<dbReference type="GO" id="GO:0005829">
    <property type="term" value="C:cytosol"/>
    <property type="evidence" value="ECO:0000318"/>
    <property type="project" value="GO_Central"/>
</dbReference>
<dbReference type="HOGENOM" id="CLU_263097_0_0_1"/>
<dbReference type="GeneID" id="6751784"/>
<sequence length="1281" mass="143413">MSGRPSSSGTQSKLKQIVIDFANRVQNVEPDQRILETRNLLCHLVSRYLLNIEEVSTQLAKKTGISSQPETLLSFMQHLVSDQPECFVPETFEAIDVTSKAFIKWITCKLMHLLASSDCQKLHSTSSQIIISILKLIELKDLIFFREIIEEFVMILMSLSNTEFTGLDLQNAIEINCFVLEDSELNSVTVRLCSALIDNNIIPKPTLCEYFINCVLALLNFALYSHANSISSGLELSIDSCFNVLLPYNTSAGIVQATPLMEEFKISREYIEQILTGVVTLLNLHPNFCIRDQKSLAVPVCHALYSIGCYEALQRRKNNQTCLIGFTSEVLNWLISQIGSDCNQQPLLGPLSQWSWLEISYQDNLNKLPQTISHGLDAEDDVTDNLNYDSVAFAMMSKRYFDLCSLLSKSFEGLDVLEIVQTMEGIRICIETFARCNIMVLSLSPSTRNTSSISYGCAKGSQYMSQNLNSDNVLQGSSEIVNPESGINLSLYAIKNSWFNSDQLSLLYTTWKNILLRLKSIVEDELELVVNLEAVYKIIINSAGAILNLCYPSEVLTLSDDLLYYLTNLVSLPWIHEINQDCIDMIIDNDIKSISTAIAKYLDDSKCGSIHNLALLPYGVAPSFRMEVFKKCLLPSNNESLRIAAVKSVPQFLTNLGVQYYHEIISYLSNILDTDSCSIKETVASCIGSIACALSQSPKLQWSSNISFDSTIADGATLHCSYCQKLIEDSYSSAERGSDIAALNSDSYSLAKSIMGLVDDPDHEVRLIFSYLVRFLLYETSPPTEDLLGSIQNNFAATPVNSLNGYVVSKIKSVLSKALKESNHRIAEGELLLVVVIALLEGLLSTYGAVVAVTFDQIRLVAKSKALSPEKLFNRFKEKLCEVLVDNIHDNSLEAKQAIETSIGEVVRVFAFKDIGTFLKDYYLMYVDNFPYVATFLITNCNSEIQEKAFHFVEEESTVDLFGLLKSSSQKLLGQLLLYLGSHFTEVFNGLLMLAGWDETFKCEFADPEKAVADYLQPKLLGILTFFNSSLLRAADAEEKKRAIIVLFILRASLQLREEKLLRLACRAWNSFVKSVELSSLGPMLSQIIAILYPVMKKYAEFVSPVLDYLIVDNRSQLKEYFREIPFIPDVPQLLKANNVLKEELERANSGEIGPKEKLSQIMKGVCHESADVRLHALSNLRRVLYDLQSQIHEYVLSSEKTDPIVTEIVNELLRRCRLASSKERNLCGECLGIIGAIDPGRLEKVSELSSFGRKFLEFWTTSLENVSGKCSGNFTATLTL</sequence>
<dbReference type="GO" id="GO:0051754">
    <property type="term" value="P:meiotic sister chromatid cohesion, centromeric"/>
    <property type="evidence" value="ECO:0000318"/>
    <property type="project" value="GO_Central"/>
</dbReference>
<dbReference type="OrthoDB" id="6436072at2759"/>
<evidence type="ECO:0000256" key="1">
    <source>
        <dbReference type="ARBA" id="ARBA00022737"/>
    </source>
</evidence>
<dbReference type="STRING" id="10228.B3RSS5"/>
<dbReference type="EMBL" id="DS985243">
    <property type="protein sequence ID" value="EDV26575.1"/>
    <property type="molecule type" value="Genomic_DNA"/>
</dbReference>
<dbReference type="InterPro" id="IPR051023">
    <property type="entry name" value="PP2A_Regulatory_Subunit_A"/>
</dbReference>
<dbReference type="CTD" id="6751784"/>
<keyword evidence="1" id="KW-0677">Repeat</keyword>
<dbReference type="Pfam" id="PF25032">
    <property type="entry name" value="N-HEAT_ATR"/>
    <property type="match status" value="1"/>
</dbReference>
<evidence type="ECO:0000259" key="2">
    <source>
        <dbReference type="SMART" id="SM00802"/>
    </source>
</evidence>
<reference evidence="3 4" key="1">
    <citation type="journal article" date="2008" name="Nature">
        <title>The Trichoplax genome and the nature of placozoans.</title>
        <authorList>
            <person name="Srivastava M."/>
            <person name="Begovic E."/>
            <person name="Chapman J."/>
            <person name="Putnam N.H."/>
            <person name="Hellsten U."/>
            <person name="Kawashima T."/>
            <person name="Kuo A."/>
            <person name="Mitros T."/>
            <person name="Salamov A."/>
            <person name="Carpenter M.L."/>
            <person name="Signorovitch A.Y."/>
            <person name="Moreno M.A."/>
            <person name="Kamm K."/>
            <person name="Grimwood J."/>
            <person name="Schmutz J."/>
            <person name="Shapiro H."/>
            <person name="Grigoriev I.V."/>
            <person name="Buss L.W."/>
            <person name="Schierwater B."/>
            <person name="Dellaporta S.L."/>
            <person name="Rokhsar D.S."/>
        </authorList>
    </citation>
    <scope>NUCLEOTIDE SEQUENCE [LARGE SCALE GENOMIC DNA]</scope>
    <source>
        <strain evidence="3 4">Grell-BS-1999</strain>
    </source>
</reference>
<gene>
    <name evidence="3" type="ORF">TRIADDRAFT_54712</name>
</gene>
<dbReference type="SMART" id="SM00802">
    <property type="entry name" value="UME"/>
    <property type="match status" value="1"/>
</dbReference>
<feature type="domain" description="UME" evidence="2">
    <location>
        <begin position="1012"/>
        <end position="1098"/>
    </location>
</feature>
<accession>B3RSS5</accession>
<dbReference type="PANTHER" id="PTHR10648">
    <property type="entry name" value="SERINE/THREONINE-PROTEIN PHOSPHATASE PP2A 65 KDA REGULATORY SUBUNIT"/>
    <property type="match status" value="1"/>
</dbReference>
<dbReference type="KEGG" id="tad:TRIADDRAFT_54712"/>
<dbReference type="GO" id="GO:0051225">
    <property type="term" value="P:spindle assembly"/>
    <property type="evidence" value="ECO:0000318"/>
    <property type="project" value="GO_Central"/>
</dbReference>
<dbReference type="Proteomes" id="UP000009022">
    <property type="component" value="Unassembled WGS sequence"/>
</dbReference>
<dbReference type="InterPro" id="IPR016024">
    <property type="entry name" value="ARM-type_fold"/>
</dbReference>
<dbReference type="eggNOG" id="KOG0890">
    <property type="taxonomic scope" value="Eukaryota"/>
</dbReference>
<protein>
    <recommendedName>
        <fullName evidence="2">UME domain-containing protein</fullName>
    </recommendedName>
</protein>
<dbReference type="InterPro" id="IPR056803">
    <property type="entry name" value="ATR-like_N-HEAT"/>
</dbReference>
<dbReference type="OMA" id="IRICIET"/>
<dbReference type="GO" id="GO:0004674">
    <property type="term" value="F:protein serine/threonine kinase activity"/>
    <property type="evidence" value="ECO:0007669"/>
    <property type="project" value="InterPro"/>
</dbReference>
<dbReference type="PANTHER" id="PTHR10648:SF4">
    <property type="entry name" value="PROTEIN PHOSPHATASE 2 (FORMERLY 2A), REGULATORY SUBUNIT A, BETA ISOFORM-RELATED"/>
    <property type="match status" value="1"/>
</dbReference>
<dbReference type="GO" id="GO:0005737">
    <property type="term" value="C:cytoplasm"/>
    <property type="evidence" value="ECO:0000318"/>
    <property type="project" value="GO_Central"/>
</dbReference>
<evidence type="ECO:0000313" key="4">
    <source>
        <dbReference type="Proteomes" id="UP000009022"/>
    </source>
</evidence>
<dbReference type="Gene3D" id="1.25.10.10">
    <property type="entry name" value="Leucine-rich Repeat Variant"/>
    <property type="match status" value="1"/>
</dbReference>
<keyword evidence="4" id="KW-1185">Reference proteome</keyword>
<name>B3RSS5_TRIAD</name>
<dbReference type="GO" id="GO:0019888">
    <property type="term" value="F:protein phosphatase regulator activity"/>
    <property type="evidence" value="ECO:0000318"/>
    <property type="project" value="GO_Central"/>
</dbReference>
<dbReference type="GO" id="GO:0005634">
    <property type="term" value="C:nucleus"/>
    <property type="evidence" value="ECO:0000318"/>
    <property type="project" value="GO_Central"/>
</dbReference>
<dbReference type="InterPro" id="IPR012993">
    <property type="entry name" value="UME"/>
</dbReference>
<dbReference type="InterPro" id="IPR011989">
    <property type="entry name" value="ARM-like"/>
</dbReference>
<dbReference type="GO" id="GO:0000159">
    <property type="term" value="C:protein phosphatase type 2A complex"/>
    <property type="evidence" value="ECO:0000318"/>
    <property type="project" value="GO_Central"/>
</dbReference>
<dbReference type="PhylomeDB" id="B3RSS5"/>
<dbReference type="FunCoup" id="B3RSS5">
    <property type="interactions" value="1609"/>
</dbReference>
<organism evidence="3 4">
    <name type="scientific">Trichoplax adhaerens</name>
    <name type="common">Trichoplax reptans</name>
    <dbReference type="NCBI Taxonomy" id="10228"/>
    <lineage>
        <taxon>Eukaryota</taxon>
        <taxon>Metazoa</taxon>
        <taxon>Placozoa</taxon>
        <taxon>Uniplacotomia</taxon>
        <taxon>Trichoplacea</taxon>
        <taxon>Trichoplacidae</taxon>
        <taxon>Trichoplax</taxon>
    </lineage>
</organism>
<evidence type="ECO:0000313" key="3">
    <source>
        <dbReference type="EMBL" id="EDV26575.1"/>
    </source>
</evidence>
<dbReference type="InParanoid" id="B3RSS5"/>
<dbReference type="SUPFAM" id="SSF48371">
    <property type="entry name" value="ARM repeat"/>
    <property type="match status" value="1"/>
</dbReference>
<proteinExistence type="predicted"/>
<dbReference type="RefSeq" id="XP_002110571.1">
    <property type="nucleotide sequence ID" value="XM_002110535.1"/>
</dbReference>